<dbReference type="SUPFAM" id="SSF50685">
    <property type="entry name" value="Barwin-like endoglucanases"/>
    <property type="match status" value="1"/>
</dbReference>
<accession>A0A329US74</accession>
<dbReference type="Gene3D" id="2.40.40.10">
    <property type="entry name" value="RlpA-like domain"/>
    <property type="match status" value="1"/>
</dbReference>
<dbReference type="CDD" id="cd14667">
    <property type="entry name" value="3D_containing_proteins"/>
    <property type="match status" value="1"/>
</dbReference>
<sequence length="187" mass="20128">MQLRSIVSLACAVSLFTGSALASAVYTRRVDELTMERDIYASQKENWMNKAVERKETIEQMQTEVEQLTDTLAADQSIALTYAGEFHCTAYCSEEYPHICGEGQGITSSGAKVQPGVTVAADTSIFPYGTVILIEGVGMRVVQDTGSLIKENALDVAVGTHAEAISWSGWGSHKVWIVTGGETDAAE</sequence>
<dbReference type="AlphaFoldDB" id="A0A329US74"/>
<evidence type="ECO:0000256" key="1">
    <source>
        <dbReference type="ARBA" id="ARBA00022729"/>
    </source>
</evidence>
<comment type="caution">
    <text evidence="5">The sequence shown here is derived from an EMBL/GenBank/DDBJ whole genome shotgun (WGS) entry which is preliminary data.</text>
</comment>
<dbReference type="GO" id="GO:0009254">
    <property type="term" value="P:peptidoglycan turnover"/>
    <property type="evidence" value="ECO:0007669"/>
    <property type="project" value="InterPro"/>
</dbReference>
<dbReference type="InterPro" id="IPR051933">
    <property type="entry name" value="Resuscitation_pf_RpfB"/>
</dbReference>
<dbReference type="InterPro" id="IPR059180">
    <property type="entry name" value="3D_YorM"/>
</dbReference>
<name>A0A329US74_9FIRM</name>
<dbReference type="InterPro" id="IPR036908">
    <property type="entry name" value="RlpA-like_sf"/>
</dbReference>
<feature type="chain" id="PRO_5016250412" description="3D domain-containing protein" evidence="3">
    <location>
        <begin position="23"/>
        <end position="187"/>
    </location>
</feature>
<keyword evidence="2" id="KW-0175">Coiled coil</keyword>
<dbReference type="Proteomes" id="UP000250550">
    <property type="component" value="Unassembled WGS sequence"/>
</dbReference>
<evidence type="ECO:0000256" key="3">
    <source>
        <dbReference type="SAM" id="SignalP"/>
    </source>
</evidence>
<keyword evidence="1 3" id="KW-0732">Signal</keyword>
<dbReference type="RefSeq" id="WP_112121984.1">
    <property type="nucleotide sequence ID" value="NZ_PRLF01000024.1"/>
</dbReference>
<evidence type="ECO:0000256" key="2">
    <source>
        <dbReference type="SAM" id="Coils"/>
    </source>
</evidence>
<protein>
    <recommendedName>
        <fullName evidence="4">3D domain-containing protein</fullName>
    </recommendedName>
</protein>
<organism evidence="5 6">
    <name type="scientific">Faecalibacterium prausnitzii</name>
    <dbReference type="NCBI Taxonomy" id="853"/>
    <lineage>
        <taxon>Bacteria</taxon>
        <taxon>Bacillati</taxon>
        <taxon>Bacillota</taxon>
        <taxon>Clostridia</taxon>
        <taxon>Eubacteriales</taxon>
        <taxon>Oscillospiraceae</taxon>
        <taxon>Faecalibacterium</taxon>
    </lineage>
</organism>
<feature type="domain" description="3D" evidence="4">
    <location>
        <begin position="118"/>
        <end position="177"/>
    </location>
</feature>
<feature type="signal peptide" evidence="3">
    <location>
        <begin position="1"/>
        <end position="22"/>
    </location>
</feature>
<evidence type="ECO:0000313" key="5">
    <source>
        <dbReference type="EMBL" id="RAW63768.1"/>
    </source>
</evidence>
<dbReference type="Pfam" id="PF06725">
    <property type="entry name" value="3D"/>
    <property type="match status" value="1"/>
</dbReference>
<dbReference type="EMBL" id="PRLF01000024">
    <property type="protein sequence ID" value="RAW63768.1"/>
    <property type="molecule type" value="Genomic_DNA"/>
</dbReference>
<gene>
    <name evidence="5" type="ORF">C4N21_12655</name>
</gene>
<dbReference type="PANTHER" id="PTHR39160">
    <property type="entry name" value="CELL WALL-BINDING PROTEIN YOCH"/>
    <property type="match status" value="1"/>
</dbReference>
<proteinExistence type="predicted"/>
<reference evidence="5 6" key="1">
    <citation type="submission" date="2018-02" db="EMBL/GenBank/DDBJ databases">
        <title>Complete genome sequencing of Faecalibacterium prausnitzii strains isolated from the human gut.</title>
        <authorList>
            <person name="Fitzgerald B.C."/>
            <person name="Shkoporov A.N."/>
            <person name="Ross P.R."/>
            <person name="Hill C."/>
        </authorList>
    </citation>
    <scope>NUCLEOTIDE SEQUENCE [LARGE SCALE GENOMIC DNA]</scope>
    <source>
        <strain evidence="5 6">APC924/119</strain>
    </source>
</reference>
<dbReference type="InterPro" id="IPR010611">
    <property type="entry name" value="3D_dom"/>
</dbReference>
<dbReference type="PANTHER" id="PTHR39160:SF4">
    <property type="entry name" value="RESUSCITATION-PROMOTING FACTOR RPFB"/>
    <property type="match status" value="1"/>
</dbReference>
<evidence type="ECO:0000313" key="6">
    <source>
        <dbReference type="Proteomes" id="UP000250550"/>
    </source>
</evidence>
<dbReference type="GO" id="GO:0004553">
    <property type="term" value="F:hydrolase activity, hydrolyzing O-glycosyl compounds"/>
    <property type="evidence" value="ECO:0007669"/>
    <property type="project" value="InterPro"/>
</dbReference>
<evidence type="ECO:0000259" key="4">
    <source>
        <dbReference type="Pfam" id="PF06725"/>
    </source>
</evidence>
<feature type="coiled-coil region" evidence="2">
    <location>
        <begin position="44"/>
        <end position="78"/>
    </location>
</feature>
<dbReference type="GO" id="GO:0019867">
    <property type="term" value="C:outer membrane"/>
    <property type="evidence" value="ECO:0007669"/>
    <property type="project" value="InterPro"/>
</dbReference>